<dbReference type="PANTHER" id="PTHR31734:SF208">
    <property type="entry name" value="AUXIN-INDUCED PROTEIN"/>
    <property type="match status" value="1"/>
</dbReference>
<keyword evidence="13" id="KW-1185">Reference proteome</keyword>
<reference evidence="12" key="1">
    <citation type="submission" date="2023-10" db="EMBL/GenBank/DDBJ databases">
        <authorList>
            <person name="Domelevo Entfellner J.-B."/>
        </authorList>
    </citation>
    <scope>NUCLEOTIDE SEQUENCE</scope>
</reference>
<feature type="domain" description="PB1" evidence="11">
    <location>
        <begin position="83"/>
        <end position="173"/>
    </location>
</feature>
<name>A0AA86VVZ3_9FABA</name>
<evidence type="ECO:0000256" key="4">
    <source>
        <dbReference type="ARBA" id="ARBA00022491"/>
    </source>
</evidence>
<dbReference type="PANTHER" id="PTHR31734">
    <property type="entry name" value="AUXIN-RESPONSIVE PROTEIN IAA17"/>
    <property type="match status" value="1"/>
</dbReference>
<keyword evidence="4 10" id="KW-0678">Repressor</keyword>
<sequence>MGKHSSSSSSSISSSSHHQHHLLISTASSLTQELPTDLSLGLSISASHRVGSSISRGHWQQPYHPLVNTSQAAEVNDCNDHSSFFVKVYMEGIPIGRKLNILAHGGYYELVKTLEHMFDTTILWGTEMNGVQPERRHVLTYEDEEGDLVMVGDVPWEMFLSTVKRLKITRVDTFGC</sequence>
<dbReference type="EMBL" id="OY731398">
    <property type="protein sequence ID" value="CAJ1872474.1"/>
    <property type="molecule type" value="Genomic_DNA"/>
</dbReference>
<dbReference type="InterPro" id="IPR033389">
    <property type="entry name" value="AUX/IAA_dom"/>
</dbReference>
<evidence type="ECO:0000259" key="11">
    <source>
        <dbReference type="PROSITE" id="PS51745"/>
    </source>
</evidence>
<evidence type="ECO:0000313" key="12">
    <source>
        <dbReference type="EMBL" id="CAJ1872474.1"/>
    </source>
</evidence>
<evidence type="ECO:0000256" key="5">
    <source>
        <dbReference type="ARBA" id="ARBA00023015"/>
    </source>
</evidence>
<comment type="subcellular location">
    <subcellularLocation>
        <location evidence="1 10">Nucleus</location>
    </subcellularLocation>
</comment>
<evidence type="ECO:0000256" key="10">
    <source>
        <dbReference type="RuleBase" id="RU004549"/>
    </source>
</evidence>
<evidence type="ECO:0000256" key="1">
    <source>
        <dbReference type="ARBA" id="ARBA00004123"/>
    </source>
</evidence>
<evidence type="ECO:0000256" key="6">
    <source>
        <dbReference type="ARBA" id="ARBA00023163"/>
    </source>
</evidence>
<proteinExistence type="inferred from homology"/>
<dbReference type="Gramene" id="rna-AYBTSS11_LOCUS2465">
    <property type="protein sequence ID" value="CAJ1872474.1"/>
    <property type="gene ID" value="gene-AYBTSS11_LOCUS2465"/>
</dbReference>
<evidence type="ECO:0000256" key="3">
    <source>
        <dbReference type="ARBA" id="ARBA00011726"/>
    </source>
</evidence>
<dbReference type="Proteomes" id="UP001189624">
    <property type="component" value="Chromosome 1"/>
</dbReference>
<evidence type="ECO:0000256" key="9">
    <source>
        <dbReference type="ARBA" id="ARBA00025283"/>
    </source>
</evidence>
<evidence type="ECO:0000256" key="8">
    <source>
        <dbReference type="ARBA" id="ARBA00023294"/>
    </source>
</evidence>
<protein>
    <recommendedName>
        <fullName evidence="10">Auxin-induced protein</fullName>
    </recommendedName>
</protein>
<dbReference type="Pfam" id="PF02309">
    <property type="entry name" value="AUX_IAA"/>
    <property type="match status" value="1"/>
</dbReference>
<evidence type="ECO:0000256" key="2">
    <source>
        <dbReference type="ARBA" id="ARBA00006728"/>
    </source>
</evidence>
<keyword evidence="8 10" id="KW-0927">Auxin signaling pathway</keyword>
<dbReference type="GO" id="GO:0005634">
    <property type="term" value="C:nucleus"/>
    <property type="evidence" value="ECO:0007669"/>
    <property type="project" value="UniProtKB-SubCell"/>
</dbReference>
<evidence type="ECO:0000313" key="13">
    <source>
        <dbReference type="Proteomes" id="UP001189624"/>
    </source>
</evidence>
<keyword evidence="6 10" id="KW-0804">Transcription</keyword>
<dbReference type="PROSITE" id="PS51745">
    <property type="entry name" value="PB1"/>
    <property type="match status" value="1"/>
</dbReference>
<dbReference type="SUPFAM" id="SSF54277">
    <property type="entry name" value="CAD &amp; PB1 domains"/>
    <property type="match status" value="1"/>
</dbReference>
<keyword evidence="7 10" id="KW-0539">Nucleus</keyword>
<dbReference type="AlphaFoldDB" id="A0AA86VVZ3"/>
<dbReference type="Gene3D" id="3.10.20.90">
    <property type="entry name" value="Phosphatidylinositol 3-kinase Catalytic Subunit, Chain A, domain 1"/>
    <property type="match status" value="1"/>
</dbReference>
<evidence type="ECO:0000256" key="7">
    <source>
        <dbReference type="ARBA" id="ARBA00023242"/>
    </source>
</evidence>
<dbReference type="GO" id="GO:0006355">
    <property type="term" value="P:regulation of DNA-templated transcription"/>
    <property type="evidence" value="ECO:0007669"/>
    <property type="project" value="InterPro"/>
</dbReference>
<dbReference type="InterPro" id="IPR003311">
    <property type="entry name" value="AUX_IAA"/>
</dbReference>
<organism evidence="12 13">
    <name type="scientific">Sphenostylis stenocarpa</name>
    <dbReference type="NCBI Taxonomy" id="92480"/>
    <lineage>
        <taxon>Eukaryota</taxon>
        <taxon>Viridiplantae</taxon>
        <taxon>Streptophyta</taxon>
        <taxon>Embryophyta</taxon>
        <taxon>Tracheophyta</taxon>
        <taxon>Spermatophyta</taxon>
        <taxon>Magnoliopsida</taxon>
        <taxon>eudicotyledons</taxon>
        <taxon>Gunneridae</taxon>
        <taxon>Pentapetalae</taxon>
        <taxon>rosids</taxon>
        <taxon>fabids</taxon>
        <taxon>Fabales</taxon>
        <taxon>Fabaceae</taxon>
        <taxon>Papilionoideae</taxon>
        <taxon>50 kb inversion clade</taxon>
        <taxon>NPAAA clade</taxon>
        <taxon>indigoferoid/millettioid clade</taxon>
        <taxon>Phaseoleae</taxon>
        <taxon>Sphenostylis</taxon>
    </lineage>
</organism>
<comment type="similarity">
    <text evidence="2 10">Belongs to the Aux/IAA family.</text>
</comment>
<comment type="function">
    <text evidence="9">Aux/IAA proteins are short-lived transcriptional factors that function as repressors of early auxin response genes at low auxin concentrations. Repression is thought to result from the interaction with auxin response factors (ARFs), proteins that bind to the auxin-responsive promoter element (AuxRE). Formation of heterodimers with ARF proteins may alter their ability to modulate early auxin response genes expression.</text>
</comment>
<keyword evidence="5 10" id="KW-0805">Transcription regulation</keyword>
<dbReference type="InterPro" id="IPR053793">
    <property type="entry name" value="PB1-like"/>
</dbReference>
<dbReference type="GO" id="GO:0009734">
    <property type="term" value="P:auxin-activated signaling pathway"/>
    <property type="evidence" value="ECO:0007669"/>
    <property type="project" value="UniProtKB-UniRule"/>
</dbReference>
<gene>
    <name evidence="12" type="ORF">AYBTSS11_LOCUS2465</name>
</gene>
<accession>A0AA86VVZ3</accession>
<comment type="subunit">
    <text evidence="3 10">Homodimers and heterodimers.</text>
</comment>